<dbReference type="InterPro" id="IPR024084">
    <property type="entry name" value="IsoPropMal-DH-like_dom"/>
</dbReference>
<comment type="pathway">
    <text evidence="3 14 15">Amino-acid biosynthesis; L-leucine biosynthesis; L-leucine from 3-methyl-2-oxobutanoate: step 3/4.</text>
</comment>
<dbReference type="InterPro" id="IPR019818">
    <property type="entry name" value="IsoCit/isopropylmalate_DH_CS"/>
</dbReference>
<feature type="binding site" evidence="14">
    <location>
        <position position="115"/>
    </location>
    <ligand>
        <name>substrate</name>
    </ligand>
</feature>
<evidence type="ECO:0000313" key="18">
    <source>
        <dbReference type="Proteomes" id="UP000018439"/>
    </source>
</evidence>
<evidence type="ECO:0000259" key="16">
    <source>
        <dbReference type="SMART" id="SM01329"/>
    </source>
</evidence>
<dbReference type="SMART" id="SM01329">
    <property type="entry name" value="Iso_dh"/>
    <property type="match status" value="1"/>
</dbReference>
<feature type="binding site" evidence="14">
    <location>
        <position position="105"/>
    </location>
    <ligand>
        <name>substrate</name>
    </ligand>
</feature>
<evidence type="ECO:0000256" key="15">
    <source>
        <dbReference type="RuleBase" id="RU004445"/>
    </source>
</evidence>
<feature type="site" description="Important for catalysis" evidence="14">
    <location>
        <position position="198"/>
    </location>
</feature>
<evidence type="ECO:0000256" key="2">
    <source>
        <dbReference type="ARBA" id="ARBA00001936"/>
    </source>
</evidence>
<accession>F3ZQX3</accession>
<comment type="subunit">
    <text evidence="5 14 15">Homodimer.</text>
</comment>
<dbReference type="GO" id="GO:0000287">
    <property type="term" value="F:magnesium ion binding"/>
    <property type="evidence" value="ECO:0007669"/>
    <property type="project" value="InterPro"/>
</dbReference>
<keyword evidence="18" id="KW-1185">Reference proteome</keyword>
<organism evidence="17 18">
    <name type="scientific">Bacteroides coprosuis DSM 18011</name>
    <dbReference type="NCBI Taxonomy" id="679937"/>
    <lineage>
        <taxon>Bacteria</taxon>
        <taxon>Pseudomonadati</taxon>
        <taxon>Bacteroidota</taxon>
        <taxon>Bacteroidia</taxon>
        <taxon>Bacteroidales</taxon>
        <taxon>Bacteroidaceae</taxon>
        <taxon>Bacteroides</taxon>
    </lineage>
</organism>
<evidence type="ECO:0000256" key="14">
    <source>
        <dbReference type="HAMAP-Rule" id="MF_01033"/>
    </source>
</evidence>
<dbReference type="HOGENOM" id="CLU_031953_0_3_10"/>
<evidence type="ECO:0000313" key="17">
    <source>
        <dbReference type="EMBL" id="EGJ71846.1"/>
    </source>
</evidence>
<evidence type="ECO:0000256" key="8">
    <source>
        <dbReference type="ARBA" id="ARBA00022723"/>
    </source>
</evidence>
<keyword evidence="6 14" id="KW-0432">Leucine biosynthesis</keyword>
<feature type="site" description="Important for catalysis" evidence="14">
    <location>
        <position position="150"/>
    </location>
</feature>
<dbReference type="GO" id="GO:0003862">
    <property type="term" value="F:3-isopropylmalate dehydrogenase activity"/>
    <property type="evidence" value="ECO:0007669"/>
    <property type="project" value="UniProtKB-UniRule"/>
</dbReference>
<comment type="catalytic activity">
    <reaction evidence="1 14 15">
        <text>(2R,3S)-3-isopropylmalate + NAD(+) = 4-methyl-2-oxopentanoate + CO2 + NADH</text>
        <dbReference type="Rhea" id="RHEA:32271"/>
        <dbReference type="ChEBI" id="CHEBI:16526"/>
        <dbReference type="ChEBI" id="CHEBI:17865"/>
        <dbReference type="ChEBI" id="CHEBI:35121"/>
        <dbReference type="ChEBI" id="CHEBI:57540"/>
        <dbReference type="ChEBI" id="CHEBI:57945"/>
        <dbReference type="EC" id="1.1.1.85"/>
    </reaction>
</comment>
<evidence type="ECO:0000256" key="9">
    <source>
        <dbReference type="ARBA" id="ARBA00022842"/>
    </source>
</evidence>
<comment type="cofactor">
    <cofactor evidence="14 15">
        <name>Mg(2+)</name>
        <dbReference type="ChEBI" id="CHEBI:18420"/>
    </cofactor>
    <cofactor evidence="14 15">
        <name>Mn(2+)</name>
        <dbReference type="ChEBI" id="CHEBI:29035"/>
    </cofactor>
    <text evidence="14 15">Binds 1 Mg(2+) or Mn(2+) ion per subunit.</text>
</comment>
<keyword evidence="10 14" id="KW-0560">Oxidoreductase</keyword>
<comment type="cofactor">
    <cofactor evidence="2">
        <name>Mn(2+)</name>
        <dbReference type="ChEBI" id="CHEBI:29035"/>
    </cofactor>
</comment>
<feature type="binding site" evidence="14">
    <location>
        <position position="254"/>
    </location>
    <ligand>
        <name>Mg(2+)</name>
        <dbReference type="ChEBI" id="CHEBI:18420"/>
    </ligand>
</feature>
<keyword evidence="13 14" id="KW-0100">Branched-chain amino acid biosynthesis</keyword>
<dbReference type="FunFam" id="3.40.718.10:FF:000006">
    <property type="entry name" value="3-isopropylmalate dehydrogenase"/>
    <property type="match status" value="1"/>
</dbReference>
<dbReference type="GO" id="GO:0009098">
    <property type="term" value="P:L-leucine biosynthetic process"/>
    <property type="evidence" value="ECO:0007669"/>
    <property type="project" value="UniProtKB-UniRule"/>
</dbReference>
<keyword evidence="7 14" id="KW-0028">Amino-acid biosynthesis</keyword>
<protein>
    <recommendedName>
        <fullName evidence="14">3-isopropylmalate dehydrogenase</fullName>
        <ecNumber evidence="14">1.1.1.85</ecNumber>
    </recommendedName>
    <alternativeName>
        <fullName evidence="14">3-IPM-DH</fullName>
    </alternativeName>
    <alternativeName>
        <fullName evidence="14">Beta-IPM dehydrogenase</fullName>
        <shortName evidence="14">IMDH</shortName>
    </alternativeName>
</protein>
<feature type="domain" description="Isopropylmalate dehydrogenase-like" evidence="16">
    <location>
        <begin position="12"/>
        <end position="357"/>
    </location>
</feature>
<evidence type="ECO:0000256" key="12">
    <source>
        <dbReference type="ARBA" id="ARBA00023211"/>
    </source>
</evidence>
<dbReference type="AlphaFoldDB" id="F3ZQX3"/>
<dbReference type="InterPro" id="IPR004429">
    <property type="entry name" value="Isopropylmalate_DH"/>
</dbReference>
<dbReference type="HAMAP" id="MF_01033">
    <property type="entry name" value="LeuB_type1"/>
    <property type="match status" value="1"/>
</dbReference>
<feature type="binding site" evidence="14">
    <location>
        <position position="143"/>
    </location>
    <ligand>
        <name>substrate</name>
    </ligand>
</feature>
<dbReference type="NCBIfam" id="TIGR00169">
    <property type="entry name" value="leuB"/>
    <property type="match status" value="1"/>
</dbReference>
<dbReference type="SUPFAM" id="SSF53659">
    <property type="entry name" value="Isocitrate/Isopropylmalate dehydrogenase-like"/>
    <property type="match status" value="1"/>
</dbReference>
<reference evidence="17 18" key="1">
    <citation type="journal article" date="2011" name="Stand. Genomic Sci.">
        <title>Non-contiguous finished genome sequence of Bacteroides coprosuis type strain (PC139).</title>
        <authorList>
            <person name="Land M."/>
            <person name="Held B."/>
            <person name="Gronow S."/>
            <person name="Abt B."/>
            <person name="Lucas S."/>
            <person name="Del Rio T.G."/>
            <person name="Nolan M."/>
            <person name="Tice H."/>
            <person name="Cheng J.F."/>
            <person name="Pitluck S."/>
            <person name="Liolios K."/>
            <person name="Pagani I."/>
            <person name="Ivanova N."/>
            <person name="Mavromatis K."/>
            <person name="Mikhailova N."/>
            <person name="Pati A."/>
            <person name="Tapia R."/>
            <person name="Han C."/>
            <person name="Goodwin L."/>
            <person name="Chen A."/>
            <person name="Palaniappan K."/>
            <person name="Hauser L."/>
            <person name="Brambilla E.M."/>
            <person name="Rohde M."/>
            <person name="Goker M."/>
            <person name="Detter J.C."/>
            <person name="Woyke T."/>
            <person name="Bristow J."/>
            <person name="Eisen J.A."/>
            <person name="Markowitz V."/>
            <person name="Hugenholtz P."/>
            <person name="Kyrpides N.C."/>
            <person name="Klenk H.P."/>
            <person name="Lapidus A."/>
        </authorList>
    </citation>
    <scope>NUCLEOTIDE SEQUENCE</scope>
    <source>
        <strain evidence="17 18">DSM 18011</strain>
    </source>
</reference>
<dbReference type="GO" id="GO:0051287">
    <property type="term" value="F:NAD binding"/>
    <property type="evidence" value="ECO:0007669"/>
    <property type="project" value="InterPro"/>
</dbReference>
<evidence type="ECO:0000256" key="11">
    <source>
        <dbReference type="ARBA" id="ARBA00023027"/>
    </source>
</evidence>
<keyword evidence="12 14" id="KW-0464">Manganese</keyword>
<dbReference type="EMBL" id="CM001167">
    <property type="protein sequence ID" value="EGJ71846.1"/>
    <property type="molecule type" value="Genomic_DNA"/>
</dbReference>
<comment type="similarity">
    <text evidence="4 14">Belongs to the isocitrate and isopropylmalate dehydrogenases family. LeuB type 1 subfamily.</text>
</comment>
<evidence type="ECO:0000256" key="13">
    <source>
        <dbReference type="ARBA" id="ARBA00023304"/>
    </source>
</evidence>
<comment type="subcellular location">
    <subcellularLocation>
        <location evidence="14">Cytoplasm</location>
    </subcellularLocation>
</comment>
<feature type="binding site" evidence="14">
    <location>
        <position position="230"/>
    </location>
    <ligand>
        <name>Mg(2+)</name>
        <dbReference type="ChEBI" id="CHEBI:18420"/>
    </ligand>
</feature>
<dbReference type="eggNOG" id="COG0473">
    <property type="taxonomic scope" value="Bacteria"/>
</dbReference>
<evidence type="ECO:0000256" key="7">
    <source>
        <dbReference type="ARBA" id="ARBA00022605"/>
    </source>
</evidence>
<dbReference type="EC" id="1.1.1.85" evidence="14"/>
<proteinExistence type="inferred from homology"/>
<keyword evidence="8 14" id="KW-0479">Metal-binding</keyword>
<keyword evidence="9 14" id="KW-0460">Magnesium</keyword>
<feature type="binding site" evidence="14">
    <location>
        <position position="230"/>
    </location>
    <ligand>
        <name>substrate</name>
    </ligand>
</feature>
<comment type="caution">
    <text evidence="14">Lacks conserved residue(s) required for the propagation of feature annotation.</text>
</comment>
<name>F3ZQX3_9BACE</name>
<dbReference type="PROSITE" id="PS00470">
    <property type="entry name" value="IDH_IMDH"/>
    <property type="match status" value="1"/>
</dbReference>
<dbReference type="PANTHER" id="PTHR42979">
    <property type="entry name" value="3-ISOPROPYLMALATE DEHYDROGENASE"/>
    <property type="match status" value="1"/>
</dbReference>
<evidence type="ECO:0000256" key="6">
    <source>
        <dbReference type="ARBA" id="ARBA00022430"/>
    </source>
</evidence>
<dbReference type="PANTHER" id="PTHR42979:SF1">
    <property type="entry name" value="3-ISOPROPYLMALATE DEHYDROGENASE"/>
    <property type="match status" value="1"/>
</dbReference>
<gene>
    <name evidence="14" type="primary">leuB</name>
    <name evidence="17" type="ORF">Bcop_1654</name>
</gene>
<evidence type="ECO:0000256" key="1">
    <source>
        <dbReference type="ARBA" id="ARBA00000624"/>
    </source>
</evidence>
<evidence type="ECO:0000256" key="4">
    <source>
        <dbReference type="ARBA" id="ARBA00008319"/>
    </source>
</evidence>
<dbReference type="Pfam" id="PF00180">
    <property type="entry name" value="Iso_dh"/>
    <property type="match status" value="1"/>
</dbReference>
<evidence type="ECO:0000256" key="3">
    <source>
        <dbReference type="ARBA" id="ARBA00004762"/>
    </source>
</evidence>
<comment type="function">
    <text evidence="14 15">Catalyzes the oxidation of 3-carboxy-2-hydroxy-4-methylpentanoate (3-isopropylmalate) to 3-carboxy-4-methyl-2-oxopentanoate. The product decarboxylates to 4-methyl-2 oxopentanoate.</text>
</comment>
<dbReference type="STRING" id="679937.Bcop_1654"/>
<dbReference type="Proteomes" id="UP000018439">
    <property type="component" value="Chromosome"/>
</dbReference>
<dbReference type="UniPathway" id="UPA00048">
    <property type="reaction ID" value="UER00072"/>
</dbReference>
<feature type="binding site" evidence="14">
    <location>
        <position position="258"/>
    </location>
    <ligand>
        <name>Mg(2+)</name>
        <dbReference type="ChEBI" id="CHEBI:18420"/>
    </ligand>
</feature>
<dbReference type="Gene3D" id="3.40.718.10">
    <property type="entry name" value="Isopropylmalate Dehydrogenase"/>
    <property type="match status" value="1"/>
</dbReference>
<keyword evidence="11 14" id="KW-0520">NAD</keyword>
<dbReference type="GO" id="GO:0005829">
    <property type="term" value="C:cytosol"/>
    <property type="evidence" value="ECO:0007669"/>
    <property type="project" value="TreeGrafter"/>
</dbReference>
<evidence type="ECO:0000256" key="10">
    <source>
        <dbReference type="ARBA" id="ARBA00023002"/>
    </source>
</evidence>
<keyword evidence="14" id="KW-0963">Cytoplasm</keyword>
<sequence length="367" mass="40447">MKLNKDKKMNFKLAVLAGDGIGPEIMAQALKVVQAVCTRFGHEFSCEEALVGACAIDAVGDPYPKETHHTCLNADAVLFGALGSPKYDNNPNAKVRPEQGLLKMRKSLGLYANLRPVSVFEGMEHHSPLKEERVRGADFMCVRELTSGLYFGKPQGRSEDGNTAYDTCIYTREEIERILKLAFELAQSRRKKLTVVDKANVLATSRLWRQVAQEMEPRYADVETEYMFVDNAAMKLIQNPTHFDVLVTENLFGDILTDEASVVSGSLGLLPSASIGVHTSLFEPIHGSYPQAAGKNIANPLAMILSTAMLFEYALDAPEEGRCIREAVQASLEAKVVTEDLAEGTPAYSTSDVGDWVARWIAKKEER</sequence>
<evidence type="ECO:0000256" key="5">
    <source>
        <dbReference type="ARBA" id="ARBA00011738"/>
    </source>
</evidence>